<keyword evidence="3" id="KW-1185">Reference proteome</keyword>
<proteinExistence type="predicted"/>
<dbReference type="InterPro" id="IPR054610">
    <property type="entry name" value="NNH"/>
</dbReference>
<sequence>MDINSVISAIVRIASSAAPLAIQSAERSEIVIKIKKELGFDPLQPPKDAVSVYNYALVEYGVGKPELVLELFREQEIQQAFWKNFNSDHPLIFPKK</sequence>
<dbReference type="Proteomes" id="UP000606776">
    <property type="component" value="Unassembled WGS sequence"/>
</dbReference>
<protein>
    <recommendedName>
        <fullName evidence="1">NACHT N-terminal helical domain-containing protein</fullName>
    </recommendedName>
</protein>
<evidence type="ECO:0000313" key="2">
    <source>
        <dbReference type="EMBL" id="MBE9238578.1"/>
    </source>
</evidence>
<reference evidence="2 3" key="1">
    <citation type="submission" date="2020-10" db="EMBL/GenBank/DDBJ databases">
        <authorList>
            <person name="Castelo-Branco R."/>
            <person name="Eusebio N."/>
            <person name="Adriana R."/>
            <person name="Vieira A."/>
            <person name="Brugerolle De Fraissinette N."/>
            <person name="Rezende De Castro R."/>
            <person name="Schneider M.P."/>
            <person name="Vasconcelos V."/>
            <person name="Leao P.N."/>
        </authorList>
    </citation>
    <scope>NUCLEOTIDE SEQUENCE [LARGE SCALE GENOMIC DNA]</scope>
    <source>
        <strain evidence="2 3">LEGE 00250</strain>
    </source>
</reference>
<accession>A0ABR9VJ84</accession>
<gene>
    <name evidence="2" type="ORF">IQ227_21795</name>
</gene>
<comment type="caution">
    <text evidence="2">The sequence shown here is derived from an EMBL/GenBank/DDBJ whole genome shotgun (WGS) entry which is preliminary data.</text>
</comment>
<evidence type="ECO:0000313" key="3">
    <source>
        <dbReference type="Proteomes" id="UP000606776"/>
    </source>
</evidence>
<evidence type="ECO:0000259" key="1">
    <source>
        <dbReference type="Pfam" id="PF22736"/>
    </source>
</evidence>
<organism evidence="2 3">
    <name type="scientific">Sphaerospermopsis aphanizomenoides LEGE 00250</name>
    <dbReference type="NCBI Taxonomy" id="2777972"/>
    <lineage>
        <taxon>Bacteria</taxon>
        <taxon>Bacillati</taxon>
        <taxon>Cyanobacteriota</taxon>
        <taxon>Cyanophyceae</taxon>
        <taxon>Nostocales</taxon>
        <taxon>Aphanizomenonaceae</taxon>
        <taxon>Sphaerospermopsis</taxon>
        <taxon>Sphaerospermopsis aphanizomenoides</taxon>
    </lineage>
</organism>
<dbReference type="Pfam" id="PF22736">
    <property type="entry name" value="NNH5"/>
    <property type="match status" value="1"/>
</dbReference>
<dbReference type="EMBL" id="JADEWB010000187">
    <property type="protein sequence ID" value="MBE9238578.1"/>
    <property type="molecule type" value="Genomic_DNA"/>
</dbReference>
<feature type="domain" description="NACHT N-terminal helical" evidence="1">
    <location>
        <begin position="3"/>
        <end position="94"/>
    </location>
</feature>
<name>A0ABR9VJ84_9CYAN</name>